<evidence type="ECO:0000256" key="6">
    <source>
        <dbReference type="ARBA" id="ARBA00023136"/>
    </source>
</evidence>
<feature type="transmembrane region" description="Helical" evidence="8">
    <location>
        <begin position="398"/>
        <end position="417"/>
    </location>
</feature>
<feature type="transmembrane region" description="Helical" evidence="8">
    <location>
        <begin position="160"/>
        <end position="179"/>
    </location>
</feature>
<name>A0A0D3JS75_EMIH1</name>
<dbReference type="PANTHER" id="PTHR13533:SF1">
    <property type="entry name" value="N-ACETYLNEURAMINATE 9-O-ACETYLTRANSFERASE"/>
    <property type="match status" value="1"/>
</dbReference>
<evidence type="ECO:0000256" key="1">
    <source>
        <dbReference type="ARBA" id="ARBA00004141"/>
    </source>
</evidence>
<dbReference type="InterPro" id="IPR012419">
    <property type="entry name" value="Cas1_AcylTrans_dom"/>
</dbReference>
<feature type="transmembrane region" description="Helical" evidence="8">
    <location>
        <begin position="487"/>
        <end position="510"/>
    </location>
</feature>
<evidence type="ECO:0000256" key="4">
    <source>
        <dbReference type="ARBA" id="ARBA00022692"/>
    </source>
</evidence>
<keyword evidence="7" id="KW-0325">Glycoprotein</keyword>
<dbReference type="Proteomes" id="UP000013827">
    <property type="component" value="Unassembled WGS sequence"/>
</dbReference>
<dbReference type="GeneID" id="17271905"/>
<accession>A0A0D3JS75</accession>
<dbReference type="PANTHER" id="PTHR13533">
    <property type="entry name" value="N-ACETYLNEURAMINATE 9-O-ACETYLTRANSFERASE"/>
    <property type="match status" value="1"/>
</dbReference>
<keyword evidence="11" id="KW-1185">Reference proteome</keyword>
<evidence type="ECO:0000256" key="7">
    <source>
        <dbReference type="ARBA" id="ARBA00023180"/>
    </source>
</evidence>
<dbReference type="GO" id="GO:0016407">
    <property type="term" value="F:acetyltransferase activity"/>
    <property type="evidence" value="ECO:0007669"/>
    <property type="project" value="TreeGrafter"/>
</dbReference>
<dbReference type="eggNOG" id="KOG1699">
    <property type="taxonomic scope" value="Eukaryota"/>
</dbReference>
<feature type="transmembrane region" description="Helical" evidence="8">
    <location>
        <begin position="360"/>
        <end position="378"/>
    </location>
</feature>
<protein>
    <recommendedName>
        <fullName evidence="9">Cas1p 10 TM acyl transferase domain-containing protein</fullName>
    </recommendedName>
</protein>
<feature type="domain" description="Cas1p 10 TM acyl transferase" evidence="9">
    <location>
        <begin position="346"/>
        <end position="531"/>
    </location>
</feature>
<dbReference type="RefSeq" id="XP_005778789.1">
    <property type="nucleotide sequence ID" value="XM_005778732.1"/>
</dbReference>
<dbReference type="GO" id="GO:0005975">
    <property type="term" value="P:carbohydrate metabolic process"/>
    <property type="evidence" value="ECO:0007669"/>
    <property type="project" value="TreeGrafter"/>
</dbReference>
<dbReference type="PaxDb" id="2903-EOD26360"/>
<proteinExistence type="inferred from homology"/>
<evidence type="ECO:0000256" key="3">
    <source>
        <dbReference type="ARBA" id="ARBA00022679"/>
    </source>
</evidence>
<comment type="similarity">
    <text evidence="2">Belongs to the PC-esterase family. CASD1 subfamily.</text>
</comment>
<dbReference type="GO" id="GO:0016020">
    <property type="term" value="C:membrane"/>
    <property type="evidence" value="ECO:0007669"/>
    <property type="project" value="UniProtKB-SubCell"/>
</dbReference>
<dbReference type="HOGENOM" id="CLU_020608_1_0_1"/>
<reference evidence="10" key="2">
    <citation type="submission" date="2024-10" db="UniProtKB">
        <authorList>
            <consortium name="EnsemblProtists"/>
        </authorList>
    </citation>
    <scope>IDENTIFICATION</scope>
</reference>
<dbReference type="Pfam" id="PF07779">
    <property type="entry name" value="Cas1_AcylT"/>
    <property type="match status" value="2"/>
</dbReference>
<dbReference type="AlphaFoldDB" id="A0A0D3JS75"/>
<evidence type="ECO:0000256" key="2">
    <source>
        <dbReference type="ARBA" id="ARBA00010666"/>
    </source>
</evidence>
<dbReference type="OMA" id="QSLLHEW"/>
<evidence type="ECO:0000256" key="8">
    <source>
        <dbReference type="SAM" id="Phobius"/>
    </source>
</evidence>
<dbReference type="EnsemblProtists" id="EOD26360">
    <property type="protein sequence ID" value="EOD26360"/>
    <property type="gene ID" value="EMIHUDRAFT_450249"/>
</dbReference>
<sequence length="554" mass="61734">MALLPHLACVAAASGALAAYRFLLIWMGSISEYTDYTAAQLGVAVAYGLAIAAWFGVEVGMFLSPRLGYGGVPSSEDAGLKGIKVASESGGEDASVLTTEDESSRDSISPPEPVIFGIRSSGLAALRAAAEFSAIMGYVYLCDRTTLFAKGPKTVSPTMFWGLCAAVLTVGLCTLRLAGKKGEVVTAPLQRDQTEEWKGWMQLQFIFYHYFAEGEIYNAIRLYIAAYVWMTGFDNFSYYYIRKDFTLPRFMQMMWRLNFFGQCATCGAQRLLKYAHRTMCCRYACLKAAAAKRRATVLLYDVPGVFHAVFKPTAGFHDPLHPELTGARRPGAASEPALPLPRRHPEFTDSLHEWFFRSGLDHFVWIFGMLCAYSFPWYDRQLQAIEDLPSGKRALAKAAVIGGALAVGGWYVHTYFLRPKREYNKVHPYTSWIPIAVFLVLRNATAGLRARYMHLFTWCGKVTLETYILQFHIWMKSTGINGSPKFLMVWLPSFWLNMAVVSAVYFVLSYRVFKITVVLRDVAVPKDNRGIFVNSVIMAVATAAFYAVGVALKG</sequence>
<evidence type="ECO:0000259" key="9">
    <source>
        <dbReference type="Pfam" id="PF07779"/>
    </source>
</evidence>
<keyword evidence="6 8" id="KW-0472">Membrane</keyword>
<evidence type="ECO:0000313" key="11">
    <source>
        <dbReference type="Proteomes" id="UP000013827"/>
    </source>
</evidence>
<evidence type="ECO:0000313" key="10">
    <source>
        <dbReference type="EnsemblProtists" id="EOD26360"/>
    </source>
</evidence>
<evidence type="ECO:0000256" key="5">
    <source>
        <dbReference type="ARBA" id="ARBA00022989"/>
    </source>
</evidence>
<feature type="transmembrane region" description="Helical" evidence="8">
    <location>
        <begin position="530"/>
        <end position="552"/>
    </location>
</feature>
<keyword evidence="5 8" id="KW-1133">Transmembrane helix</keyword>
<dbReference type="KEGG" id="ehx:EMIHUDRAFT_450249"/>
<feature type="transmembrane region" description="Helical" evidence="8">
    <location>
        <begin position="455"/>
        <end position="475"/>
    </location>
</feature>
<dbReference type="GO" id="GO:0005794">
    <property type="term" value="C:Golgi apparatus"/>
    <property type="evidence" value="ECO:0007669"/>
    <property type="project" value="UniProtKB-ARBA"/>
</dbReference>
<feature type="domain" description="Cas1p 10 TM acyl transferase" evidence="9">
    <location>
        <begin position="124"/>
        <end position="260"/>
    </location>
</feature>
<comment type="subcellular location">
    <subcellularLocation>
        <location evidence="1">Membrane</location>
        <topology evidence="1">Multi-pass membrane protein</topology>
    </subcellularLocation>
</comment>
<feature type="transmembrane region" description="Helical" evidence="8">
    <location>
        <begin position="37"/>
        <end position="57"/>
    </location>
</feature>
<keyword evidence="4 8" id="KW-0812">Transmembrane</keyword>
<organism evidence="10 11">
    <name type="scientific">Emiliania huxleyi (strain CCMP1516)</name>
    <dbReference type="NCBI Taxonomy" id="280463"/>
    <lineage>
        <taxon>Eukaryota</taxon>
        <taxon>Haptista</taxon>
        <taxon>Haptophyta</taxon>
        <taxon>Prymnesiophyceae</taxon>
        <taxon>Isochrysidales</taxon>
        <taxon>Noelaerhabdaceae</taxon>
        <taxon>Emiliania</taxon>
    </lineage>
</organism>
<feature type="transmembrane region" description="Helical" evidence="8">
    <location>
        <begin position="220"/>
        <end position="241"/>
    </location>
</feature>
<keyword evidence="3" id="KW-0808">Transferase</keyword>
<reference evidence="11" key="1">
    <citation type="journal article" date="2013" name="Nature">
        <title>Pan genome of the phytoplankton Emiliania underpins its global distribution.</title>
        <authorList>
            <person name="Read B.A."/>
            <person name="Kegel J."/>
            <person name="Klute M.J."/>
            <person name="Kuo A."/>
            <person name="Lefebvre S.C."/>
            <person name="Maumus F."/>
            <person name="Mayer C."/>
            <person name="Miller J."/>
            <person name="Monier A."/>
            <person name="Salamov A."/>
            <person name="Young J."/>
            <person name="Aguilar M."/>
            <person name="Claverie J.M."/>
            <person name="Frickenhaus S."/>
            <person name="Gonzalez K."/>
            <person name="Herman E.K."/>
            <person name="Lin Y.C."/>
            <person name="Napier J."/>
            <person name="Ogata H."/>
            <person name="Sarno A.F."/>
            <person name="Shmutz J."/>
            <person name="Schroeder D."/>
            <person name="de Vargas C."/>
            <person name="Verret F."/>
            <person name="von Dassow P."/>
            <person name="Valentin K."/>
            <person name="Van de Peer Y."/>
            <person name="Wheeler G."/>
            <person name="Dacks J.B."/>
            <person name="Delwiche C.F."/>
            <person name="Dyhrman S.T."/>
            <person name="Glockner G."/>
            <person name="John U."/>
            <person name="Richards T."/>
            <person name="Worden A.Z."/>
            <person name="Zhang X."/>
            <person name="Grigoriev I.V."/>
            <person name="Allen A.E."/>
            <person name="Bidle K."/>
            <person name="Borodovsky M."/>
            <person name="Bowler C."/>
            <person name="Brownlee C."/>
            <person name="Cock J.M."/>
            <person name="Elias M."/>
            <person name="Gladyshev V.N."/>
            <person name="Groth M."/>
            <person name="Guda C."/>
            <person name="Hadaegh A."/>
            <person name="Iglesias-Rodriguez M.D."/>
            <person name="Jenkins J."/>
            <person name="Jones B.M."/>
            <person name="Lawson T."/>
            <person name="Leese F."/>
            <person name="Lindquist E."/>
            <person name="Lobanov A."/>
            <person name="Lomsadze A."/>
            <person name="Malik S.B."/>
            <person name="Marsh M.E."/>
            <person name="Mackinder L."/>
            <person name="Mock T."/>
            <person name="Mueller-Roeber B."/>
            <person name="Pagarete A."/>
            <person name="Parker M."/>
            <person name="Probert I."/>
            <person name="Quesneville H."/>
            <person name="Raines C."/>
            <person name="Rensing S.A."/>
            <person name="Riano-Pachon D.M."/>
            <person name="Richier S."/>
            <person name="Rokitta S."/>
            <person name="Shiraiwa Y."/>
            <person name="Soanes D.M."/>
            <person name="van der Giezen M."/>
            <person name="Wahlund T.M."/>
            <person name="Williams B."/>
            <person name="Wilson W."/>
            <person name="Wolfe G."/>
            <person name="Wurch L.L."/>
        </authorList>
    </citation>
    <scope>NUCLEOTIDE SEQUENCE</scope>
</reference>